<evidence type="ECO:0000256" key="3">
    <source>
        <dbReference type="ARBA" id="ARBA00023163"/>
    </source>
</evidence>
<dbReference type="GO" id="GO:0003677">
    <property type="term" value="F:DNA binding"/>
    <property type="evidence" value="ECO:0007669"/>
    <property type="project" value="UniProtKB-KW"/>
</dbReference>
<dbReference type="InterPro" id="IPR046955">
    <property type="entry name" value="PHR1-like"/>
</dbReference>
<evidence type="ECO:0000256" key="5">
    <source>
        <dbReference type="SAM" id="MobiDB-lite"/>
    </source>
</evidence>
<dbReference type="InterPro" id="IPR001005">
    <property type="entry name" value="SANT/Myb"/>
</dbReference>
<keyword evidence="3" id="KW-0804">Transcription</keyword>
<feature type="domain" description="HTH myb-type" evidence="6">
    <location>
        <begin position="15"/>
        <end position="75"/>
    </location>
</feature>
<reference evidence="7" key="1">
    <citation type="submission" date="2020-01" db="EMBL/GenBank/DDBJ databases">
        <title>Genome sequence of Kobresia littledalei, the first chromosome-level genome in the family Cyperaceae.</title>
        <authorList>
            <person name="Qu G."/>
        </authorList>
    </citation>
    <scope>NUCLEOTIDE SEQUENCE</scope>
    <source>
        <strain evidence="7">C.B.Clarke</strain>
        <tissue evidence="7">Leaf</tissue>
    </source>
</reference>
<protein>
    <submittedName>
        <fullName evidence="7">Transcription repressor KAN1-like isoform X1</fullName>
    </submittedName>
</protein>
<dbReference type="NCBIfam" id="TIGR01557">
    <property type="entry name" value="myb_SHAQKYF"/>
    <property type="match status" value="1"/>
</dbReference>
<proteinExistence type="predicted"/>
<dbReference type="EMBL" id="SWLB01000003">
    <property type="protein sequence ID" value="KAF3340299.1"/>
    <property type="molecule type" value="Genomic_DNA"/>
</dbReference>
<dbReference type="FunFam" id="1.10.10.60:FF:000002">
    <property type="entry name" value="Myb family transcription factor"/>
    <property type="match status" value="1"/>
</dbReference>
<dbReference type="PROSITE" id="PS51294">
    <property type="entry name" value="HTH_MYB"/>
    <property type="match status" value="1"/>
</dbReference>
<evidence type="ECO:0000256" key="1">
    <source>
        <dbReference type="ARBA" id="ARBA00023015"/>
    </source>
</evidence>
<dbReference type="OrthoDB" id="551907at2759"/>
<keyword evidence="8" id="KW-1185">Reference proteome</keyword>
<evidence type="ECO:0000313" key="7">
    <source>
        <dbReference type="EMBL" id="KAF3340299.1"/>
    </source>
</evidence>
<evidence type="ECO:0000256" key="4">
    <source>
        <dbReference type="ARBA" id="ARBA00023242"/>
    </source>
</evidence>
<dbReference type="InterPro" id="IPR017930">
    <property type="entry name" value="Myb_dom"/>
</dbReference>
<name>A0A833RFE5_9POAL</name>
<sequence>MGNCGRNGAVRPYIRSKVPRLRWTPDLHHCFVHAIERLGGQDKATPKLILQLMDVKGLTISHVKSHLQMYRSMKNDLGRKEMHERIRQQDHESNHGTSDELDKGGDGPCISSNPTKELPSQFLYSPNPSLKRVRIEEAQMRESIESKGEEGKREKRVVTSYQYQYQYCIDDYMQLACLGSMDGRIKEKEELMQFRVAGGGVAPVFKVSDCHLMQPESLSFQVNRMEKMNLTPFIRANDYSFRENHAPKVDTDACSLSLSLSFDSKQTNNTSSSSENSFMRSCSAFSDSRGVNLDLSMSICGS</sequence>
<dbReference type="Proteomes" id="UP000623129">
    <property type="component" value="Unassembled WGS sequence"/>
</dbReference>
<accession>A0A833RFE5</accession>
<keyword evidence="4" id="KW-0539">Nucleus</keyword>
<comment type="caution">
    <text evidence="7">The sequence shown here is derived from an EMBL/GenBank/DDBJ whole genome shotgun (WGS) entry which is preliminary data.</text>
</comment>
<gene>
    <name evidence="7" type="ORF">FCM35_KLT16070</name>
</gene>
<dbReference type="SUPFAM" id="SSF46689">
    <property type="entry name" value="Homeodomain-like"/>
    <property type="match status" value="1"/>
</dbReference>
<dbReference type="Gene3D" id="1.10.10.60">
    <property type="entry name" value="Homeodomain-like"/>
    <property type="match status" value="1"/>
</dbReference>
<keyword evidence="2" id="KW-0238">DNA-binding</keyword>
<organism evidence="7 8">
    <name type="scientific">Carex littledalei</name>
    <dbReference type="NCBI Taxonomy" id="544730"/>
    <lineage>
        <taxon>Eukaryota</taxon>
        <taxon>Viridiplantae</taxon>
        <taxon>Streptophyta</taxon>
        <taxon>Embryophyta</taxon>
        <taxon>Tracheophyta</taxon>
        <taxon>Spermatophyta</taxon>
        <taxon>Magnoliopsida</taxon>
        <taxon>Liliopsida</taxon>
        <taxon>Poales</taxon>
        <taxon>Cyperaceae</taxon>
        <taxon>Cyperoideae</taxon>
        <taxon>Cariceae</taxon>
        <taxon>Carex</taxon>
        <taxon>Carex subgen. Euthyceras</taxon>
    </lineage>
</organism>
<dbReference type="InterPro" id="IPR009057">
    <property type="entry name" value="Homeodomain-like_sf"/>
</dbReference>
<evidence type="ECO:0000313" key="8">
    <source>
        <dbReference type="Proteomes" id="UP000623129"/>
    </source>
</evidence>
<feature type="compositionally biased region" description="Basic and acidic residues" evidence="5">
    <location>
        <begin position="79"/>
        <end position="105"/>
    </location>
</feature>
<evidence type="ECO:0000256" key="2">
    <source>
        <dbReference type="ARBA" id="ARBA00023125"/>
    </source>
</evidence>
<dbReference type="PANTHER" id="PTHR31314">
    <property type="entry name" value="MYB FAMILY TRANSCRIPTION FACTOR PHL7-LIKE"/>
    <property type="match status" value="1"/>
</dbReference>
<keyword evidence="1" id="KW-0805">Transcription regulation</keyword>
<feature type="region of interest" description="Disordered" evidence="5">
    <location>
        <begin position="79"/>
        <end position="125"/>
    </location>
</feature>
<evidence type="ECO:0000259" key="6">
    <source>
        <dbReference type="PROSITE" id="PS51294"/>
    </source>
</evidence>
<dbReference type="PANTHER" id="PTHR31314:SF188">
    <property type="entry name" value="TRANSCRIPTION FACTOR KAN2 ISOFORM X1-RELATED"/>
    <property type="match status" value="1"/>
</dbReference>
<dbReference type="InterPro" id="IPR006447">
    <property type="entry name" value="Myb_dom_plants"/>
</dbReference>
<dbReference type="GO" id="GO:0003700">
    <property type="term" value="F:DNA-binding transcription factor activity"/>
    <property type="evidence" value="ECO:0007669"/>
    <property type="project" value="InterPro"/>
</dbReference>
<dbReference type="AlphaFoldDB" id="A0A833RFE5"/>
<dbReference type="Pfam" id="PF00249">
    <property type="entry name" value="Myb_DNA-binding"/>
    <property type="match status" value="1"/>
</dbReference>